<reference evidence="11 12" key="1">
    <citation type="journal article" date="2023" name="Commun. Biol.">
        <title>Genome analysis of Parmales, the sister group of diatoms, reveals the evolutionary specialization of diatoms from phago-mixotrophs to photoautotrophs.</title>
        <authorList>
            <person name="Ban H."/>
            <person name="Sato S."/>
            <person name="Yoshikawa S."/>
            <person name="Yamada K."/>
            <person name="Nakamura Y."/>
            <person name="Ichinomiya M."/>
            <person name="Sato N."/>
            <person name="Blanc-Mathieu R."/>
            <person name="Endo H."/>
            <person name="Kuwata A."/>
            <person name="Ogata H."/>
        </authorList>
    </citation>
    <scope>NUCLEOTIDE SEQUENCE [LARGE SCALE GENOMIC DNA]</scope>
</reference>
<keyword evidence="5" id="KW-0378">Hydrolase</keyword>
<comment type="caution">
    <text evidence="11">The sequence shown here is derived from an EMBL/GenBank/DDBJ whole genome shotgun (WGS) entry which is preliminary data.</text>
</comment>
<evidence type="ECO:0000256" key="9">
    <source>
        <dbReference type="SAM" id="MobiDB-lite"/>
    </source>
</evidence>
<dbReference type="Gene3D" id="3.40.50.10190">
    <property type="entry name" value="BRCT domain"/>
    <property type="match status" value="1"/>
</dbReference>
<feature type="compositionally biased region" description="Pro residues" evidence="9">
    <location>
        <begin position="67"/>
        <end position="88"/>
    </location>
</feature>
<dbReference type="PANTHER" id="PTHR12415">
    <property type="entry name" value="TYROSYL-DNA PHOSPHODIESTERASE 1"/>
    <property type="match status" value="1"/>
</dbReference>
<proteinExistence type="inferred from homology"/>
<evidence type="ECO:0000313" key="11">
    <source>
        <dbReference type="EMBL" id="GMI26834.1"/>
    </source>
</evidence>
<evidence type="ECO:0000256" key="3">
    <source>
        <dbReference type="ARBA" id="ARBA00022722"/>
    </source>
</evidence>
<feature type="domain" description="BRCT" evidence="10">
    <location>
        <begin position="90"/>
        <end position="169"/>
    </location>
</feature>
<dbReference type="Proteomes" id="UP001165060">
    <property type="component" value="Unassembled WGS sequence"/>
</dbReference>
<dbReference type="SUPFAM" id="SSF56024">
    <property type="entry name" value="Phospholipase D/nuclease"/>
    <property type="match status" value="2"/>
</dbReference>
<feature type="region of interest" description="Disordered" evidence="9">
    <location>
        <begin position="34"/>
        <end position="92"/>
    </location>
</feature>
<evidence type="ECO:0000256" key="7">
    <source>
        <dbReference type="ARBA" id="ARBA00023204"/>
    </source>
</evidence>
<feature type="region of interest" description="Disordered" evidence="9">
    <location>
        <begin position="206"/>
        <end position="233"/>
    </location>
</feature>
<evidence type="ECO:0000256" key="2">
    <source>
        <dbReference type="ARBA" id="ARBA00010205"/>
    </source>
</evidence>
<evidence type="ECO:0000256" key="1">
    <source>
        <dbReference type="ARBA" id="ARBA00004123"/>
    </source>
</evidence>
<dbReference type="PANTHER" id="PTHR12415:SF0">
    <property type="entry name" value="TYROSYL-DNA PHOSPHODIESTERASE 1"/>
    <property type="match status" value="1"/>
</dbReference>
<keyword evidence="6" id="KW-0269">Exonuclease</keyword>
<keyword evidence="3" id="KW-0540">Nuclease</keyword>
<comment type="similarity">
    <text evidence="2">Belongs to the tyrosyl-DNA phosphodiesterase family.</text>
</comment>
<dbReference type="Pfam" id="PF06087">
    <property type="entry name" value="Tyr-DNA_phospho"/>
    <property type="match status" value="1"/>
</dbReference>
<keyword evidence="7" id="KW-0234">DNA repair</keyword>
<comment type="subcellular location">
    <subcellularLocation>
        <location evidence="1">Nucleus</location>
    </subcellularLocation>
</comment>
<feature type="compositionally biased region" description="Low complexity" evidence="9">
    <location>
        <begin position="219"/>
        <end position="230"/>
    </location>
</feature>
<keyword evidence="12" id="KW-1185">Reference proteome</keyword>
<evidence type="ECO:0000256" key="5">
    <source>
        <dbReference type="ARBA" id="ARBA00022801"/>
    </source>
</evidence>
<protein>
    <recommendedName>
        <fullName evidence="10">BRCT domain-containing protein</fullName>
    </recommendedName>
</protein>
<accession>A0ABQ6MI89</accession>
<evidence type="ECO:0000313" key="12">
    <source>
        <dbReference type="Proteomes" id="UP001165060"/>
    </source>
</evidence>
<evidence type="ECO:0000256" key="8">
    <source>
        <dbReference type="ARBA" id="ARBA00023242"/>
    </source>
</evidence>
<keyword evidence="4" id="KW-0227">DNA damage</keyword>
<name>A0ABQ6MI89_9STRA</name>
<sequence length="798" mass="84748">MSLVACPFCTFLNPPAARSCDVCLSSLLPPPAPGSFFAQRSPSKPSPSKPSASAPVVDLTGSDDGGAPPPKKPRSSPPPPGPPAPGPPAAHSQTLASLTFCLTGENALTSRPQLADYIASLGGRVTGSVSGSTRYLVVGDLGLDGHGGPSRPTEESAKYKKAASLPTVTILKGEAELYELVRGLPPRGEPVLSPLLYGAPAPLPEPVRASPFSPPRKPPSSSSSSSSAPRSAPPFPSFLPWRPFTTSGLPPAGNMGGVTLPSLTHNLPLSYAVISDFMIDPLFLLSSLPSLPSVPRVLCFHGASDVAQKGSLPANVELHDMRPQGLSFTHHGTGNRFQNDYGCHHSKFLLLGTARGMRVVVHTANLIFGDVRSKTQGVYVQDFPLKSASSPSTSDFEDNLAAYSDSLLAHGGAAAEPRSWPGTPHPPGSLTALIRRHDFSRAYARLACSAPGFHSGAKLNLFGQPRLRRLLSREVFPADLAGSRSHTLLQFSSFSSGPDAFMQQLKETFSCGLRAPGVPLGATDYSIVWPTVAEVRGCIEGYKAGASMPAELQNVAPHRREGKLRPWCSRGDPAGVHSYVRARERAMPHIKTFARASNDGKRLAWFWLTSSNLSKSAQGNLQKQGKQVHLNHWETGVLFTPESLRNAGADFCLCEDSTGRPVASHVPFFCPSFVERADPPVLVTPAADYEQALKEDGAMFLLPVPYDCSVAPRYEARDQPWEWKFTAGAGELDAFGKASCQNVGMYNIEADAEGKGLPPKPAFAGGGVKLGGGDAVQALTQEERRRAAADAALKRMSK</sequence>
<dbReference type="SUPFAM" id="SSF52113">
    <property type="entry name" value="BRCT domain"/>
    <property type="match status" value="1"/>
</dbReference>
<gene>
    <name evidence="11" type="ORF">TeGR_g1940</name>
</gene>
<dbReference type="InterPro" id="IPR036420">
    <property type="entry name" value="BRCT_dom_sf"/>
</dbReference>
<evidence type="ECO:0000256" key="6">
    <source>
        <dbReference type="ARBA" id="ARBA00022839"/>
    </source>
</evidence>
<dbReference type="InterPro" id="IPR001357">
    <property type="entry name" value="BRCT_dom"/>
</dbReference>
<keyword evidence="8" id="KW-0539">Nucleus</keyword>
<dbReference type="PROSITE" id="PS50172">
    <property type="entry name" value="BRCT"/>
    <property type="match status" value="1"/>
</dbReference>
<dbReference type="Pfam" id="PF00533">
    <property type="entry name" value="BRCT"/>
    <property type="match status" value="1"/>
</dbReference>
<evidence type="ECO:0000256" key="4">
    <source>
        <dbReference type="ARBA" id="ARBA00022763"/>
    </source>
</evidence>
<dbReference type="InterPro" id="IPR010347">
    <property type="entry name" value="Tdp1"/>
</dbReference>
<organism evidence="11 12">
    <name type="scientific">Tetraparma gracilis</name>
    <dbReference type="NCBI Taxonomy" id="2962635"/>
    <lineage>
        <taxon>Eukaryota</taxon>
        <taxon>Sar</taxon>
        <taxon>Stramenopiles</taxon>
        <taxon>Ochrophyta</taxon>
        <taxon>Bolidophyceae</taxon>
        <taxon>Parmales</taxon>
        <taxon>Triparmaceae</taxon>
        <taxon>Tetraparma</taxon>
    </lineage>
</organism>
<dbReference type="EMBL" id="BRYB01001484">
    <property type="protein sequence ID" value="GMI26834.1"/>
    <property type="molecule type" value="Genomic_DNA"/>
</dbReference>
<dbReference type="Gene3D" id="3.30.870.10">
    <property type="entry name" value="Endonuclease Chain A"/>
    <property type="match status" value="2"/>
</dbReference>
<evidence type="ECO:0000259" key="10">
    <source>
        <dbReference type="PROSITE" id="PS50172"/>
    </source>
</evidence>